<reference evidence="1" key="1">
    <citation type="submission" date="2022-01" db="EMBL/GenBank/DDBJ databases">
        <authorList>
            <person name="Criscuolo A."/>
        </authorList>
    </citation>
    <scope>NUCLEOTIDE SEQUENCE</scope>
    <source>
        <strain evidence="1">CIP111892</strain>
    </source>
</reference>
<keyword evidence="2" id="KW-1185">Reference proteome</keyword>
<gene>
    <name evidence="1" type="ORF">PAECIP111892_00906</name>
</gene>
<name>A0ABM9BPX7_9BACL</name>
<comment type="caution">
    <text evidence="1">The sequence shown here is derived from an EMBL/GenBank/DDBJ whole genome shotgun (WGS) entry which is preliminary data.</text>
</comment>
<proteinExistence type="predicted"/>
<organism evidence="1 2">
    <name type="scientific">Paenibacillus auburnensis</name>
    <dbReference type="NCBI Taxonomy" id="2905649"/>
    <lineage>
        <taxon>Bacteria</taxon>
        <taxon>Bacillati</taxon>
        <taxon>Bacillota</taxon>
        <taxon>Bacilli</taxon>
        <taxon>Bacillales</taxon>
        <taxon>Paenibacillaceae</taxon>
        <taxon>Paenibacillus</taxon>
    </lineage>
</organism>
<dbReference type="Pfam" id="PF24741">
    <property type="entry name" value="AlkZ-rel"/>
    <property type="match status" value="1"/>
</dbReference>
<dbReference type="RefSeq" id="WP_236330177.1">
    <property type="nucleotide sequence ID" value="NZ_CAKMMG010000001.1"/>
</dbReference>
<dbReference type="InterPro" id="IPR056298">
    <property type="entry name" value="AlkZ-rel"/>
</dbReference>
<accession>A0ABM9BPX7</accession>
<evidence type="ECO:0000313" key="2">
    <source>
        <dbReference type="Proteomes" id="UP000838324"/>
    </source>
</evidence>
<protein>
    <submittedName>
        <fullName evidence="1">Uncharacterized protein</fullName>
    </submittedName>
</protein>
<dbReference type="Proteomes" id="UP000838324">
    <property type="component" value="Unassembled WGS sequence"/>
</dbReference>
<sequence length="229" mass="25442">MKSVEEQGIVITFEEMAEVIARLGILPLAQLIPEHPSVNGLTKAENWHTGSELDPWAWRARFPGEGLAGYGKFIRKKAILVSRDWFPAFAAAVGSIQEIEERYNNGLASREAVLLLQIIRDNEGIETRELRALADMKAKEKKTAFDNALTELQGTADIVISGVKARLNAEGEANGWNSTSFETAGHWMEVNNLSSFKGSREEAAAWLQSAMEDVWTPAAIAWIRKVMSW</sequence>
<dbReference type="EMBL" id="CAKMMG010000001">
    <property type="protein sequence ID" value="CAH1192274.1"/>
    <property type="molecule type" value="Genomic_DNA"/>
</dbReference>
<evidence type="ECO:0000313" key="1">
    <source>
        <dbReference type="EMBL" id="CAH1192274.1"/>
    </source>
</evidence>